<dbReference type="Pfam" id="PF08281">
    <property type="entry name" value="Sigma70_r4_2"/>
    <property type="match status" value="1"/>
</dbReference>
<dbReference type="InterPro" id="IPR039425">
    <property type="entry name" value="RNA_pol_sigma-70-like"/>
</dbReference>
<evidence type="ECO:0000313" key="8">
    <source>
        <dbReference type="Proteomes" id="UP000479293"/>
    </source>
</evidence>
<proteinExistence type="inferred from homology"/>
<dbReference type="Gene3D" id="1.10.10.10">
    <property type="entry name" value="Winged helix-like DNA-binding domain superfamily/Winged helix DNA-binding domain"/>
    <property type="match status" value="1"/>
</dbReference>
<dbReference type="SUPFAM" id="SSF88659">
    <property type="entry name" value="Sigma3 and sigma4 domains of RNA polymerase sigma factors"/>
    <property type="match status" value="1"/>
</dbReference>
<keyword evidence="4" id="KW-0804">Transcription</keyword>
<dbReference type="InterPro" id="IPR013249">
    <property type="entry name" value="RNA_pol_sigma70_r4_t2"/>
</dbReference>
<gene>
    <name evidence="7" type="ORF">GBK04_27595</name>
</gene>
<protein>
    <submittedName>
        <fullName evidence="7">Sigma-70 family RNA polymerase sigma factor</fullName>
    </submittedName>
</protein>
<keyword evidence="3" id="KW-0731">Sigma factor</keyword>
<feature type="domain" description="RNA polymerase sigma factor 70 region 4 type 2" evidence="6">
    <location>
        <begin position="129"/>
        <end position="177"/>
    </location>
</feature>
<dbReference type="GO" id="GO:0006352">
    <property type="term" value="P:DNA-templated transcription initiation"/>
    <property type="evidence" value="ECO:0007669"/>
    <property type="project" value="InterPro"/>
</dbReference>
<name>A0A7C9BM21_9BACT</name>
<accession>A0A7C9BM21</accession>
<dbReference type="Proteomes" id="UP000479293">
    <property type="component" value="Unassembled WGS sequence"/>
</dbReference>
<evidence type="ECO:0000256" key="3">
    <source>
        <dbReference type="ARBA" id="ARBA00023082"/>
    </source>
</evidence>
<dbReference type="InterPro" id="IPR036388">
    <property type="entry name" value="WH-like_DNA-bd_sf"/>
</dbReference>
<dbReference type="EMBL" id="WHLY01000002">
    <property type="protein sequence ID" value="MPR36997.1"/>
    <property type="molecule type" value="Genomic_DNA"/>
</dbReference>
<sequence>MDSETESDHELWHLIRKGSEQGFRSFFDRYHATLYHYGCTLSCSADLVEDAVQDVFIDVWRLRNTLTPDIVSVKFYLFRSLRRRIQRSRASLPIMQELSQASGLGVFSVSLSSEAEHIQRETTQRLAGWLHSSVAQLPSRQAEVITLRYFEEFTIAETARLMGISEKSVRNFIYKALCTLRHNRPLELLG</sequence>
<evidence type="ECO:0000256" key="1">
    <source>
        <dbReference type="ARBA" id="ARBA00010641"/>
    </source>
</evidence>
<evidence type="ECO:0000256" key="2">
    <source>
        <dbReference type="ARBA" id="ARBA00023015"/>
    </source>
</evidence>
<dbReference type="InterPro" id="IPR007627">
    <property type="entry name" value="RNA_pol_sigma70_r2"/>
</dbReference>
<comment type="caution">
    <text evidence="7">The sequence shown here is derived from an EMBL/GenBank/DDBJ whole genome shotgun (WGS) entry which is preliminary data.</text>
</comment>
<dbReference type="PANTHER" id="PTHR43133:SF46">
    <property type="entry name" value="RNA POLYMERASE SIGMA-70 FACTOR ECF SUBFAMILY"/>
    <property type="match status" value="1"/>
</dbReference>
<dbReference type="CDD" id="cd06171">
    <property type="entry name" value="Sigma70_r4"/>
    <property type="match status" value="1"/>
</dbReference>
<comment type="similarity">
    <text evidence="1">Belongs to the sigma-70 factor family. ECF subfamily.</text>
</comment>
<organism evidence="7 8">
    <name type="scientific">Salmonirosea aquatica</name>
    <dbReference type="NCBI Taxonomy" id="2654236"/>
    <lineage>
        <taxon>Bacteria</taxon>
        <taxon>Pseudomonadati</taxon>
        <taxon>Bacteroidota</taxon>
        <taxon>Cytophagia</taxon>
        <taxon>Cytophagales</taxon>
        <taxon>Spirosomataceae</taxon>
        <taxon>Salmonirosea</taxon>
    </lineage>
</organism>
<evidence type="ECO:0000259" key="6">
    <source>
        <dbReference type="Pfam" id="PF08281"/>
    </source>
</evidence>
<keyword evidence="8" id="KW-1185">Reference proteome</keyword>
<reference evidence="7 8" key="1">
    <citation type="submission" date="2019-10" db="EMBL/GenBank/DDBJ databases">
        <title>Draft Genome Sequence of Cytophagaceae sp. SJW1-29.</title>
        <authorList>
            <person name="Choi A."/>
        </authorList>
    </citation>
    <scope>NUCLEOTIDE SEQUENCE [LARGE SCALE GENOMIC DNA]</scope>
    <source>
        <strain evidence="7 8">SJW1-29</strain>
    </source>
</reference>
<dbReference type="GO" id="GO:0003677">
    <property type="term" value="F:DNA binding"/>
    <property type="evidence" value="ECO:0007669"/>
    <property type="project" value="InterPro"/>
</dbReference>
<evidence type="ECO:0000313" key="7">
    <source>
        <dbReference type="EMBL" id="MPR36997.1"/>
    </source>
</evidence>
<dbReference type="GO" id="GO:0016987">
    <property type="term" value="F:sigma factor activity"/>
    <property type="evidence" value="ECO:0007669"/>
    <property type="project" value="UniProtKB-KW"/>
</dbReference>
<dbReference type="Gene3D" id="1.10.1740.10">
    <property type="match status" value="1"/>
</dbReference>
<evidence type="ECO:0000259" key="5">
    <source>
        <dbReference type="Pfam" id="PF04542"/>
    </source>
</evidence>
<dbReference type="InterPro" id="IPR013325">
    <property type="entry name" value="RNA_pol_sigma_r2"/>
</dbReference>
<feature type="domain" description="RNA polymerase sigma-70 region 2" evidence="5">
    <location>
        <begin position="27"/>
        <end position="88"/>
    </location>
</feature>
<dbReference type="InterPro" id="IPR013324">
    <property type="entry name" value="RNA_pol_sigma_r3/r4-like"/>
</dbReference>
<keyword evidence="2" id="KW-0805">Transcription regulation</keyword>
<dbReference type="Pfam" id="PF04542">
    <property type="entry name" value="Sigma70_r2"/>
    <property type="match status" value="1"/>
</dbReference>
<dbReference type="AlphaFoldDB" id="A0A7C9BM21"/>
<dbReference type="SUPFAM" id="SSF88946">
    <property type="entry name" value="Sigma2 domain of RNA polymerase sigma factors"/>
    <property type="match status" value="1"/>
</dbReference>
<dbReference type="NCBIfam" id="TIGR02937">
    <property type="entry name" value="sigma70-ECF"/>
    <property type="match status" value="1"/>
</dbReference>
<dbReference type="PANTHER" id="PTHR43133">
    <property type="entry name" value="RNA POLYMERASE ECF-TYPE SIGMA FACTO"/>
    <property type="match status" value="1"/>
</dbReference>
<dbReference type="InterPro" id="IPR014284">
    <property type="entry name" value="RNA_pol_sigma-70_dom"/>
</dbReference>
<evidence type="ECO:0000256" key="4">
    <source>
        <dbReference type="ARBA" id="ARBA00023163"/>
    </source>
</evidence>
<dbReference type="RefSeq" id="WP_152765390.1">
    <property type="nucleotide sequence ID" value="NZ_WHLY01000002.1"/>
</dbReference>